<sequence>MVAPGAVGFPAFFYVLEQQHAFQISLKLMESIDELLNLIQRGAETTVSMDLTVTRTQKSSGYSGWHLGENLLKYIEADGLTVHYSSNSLHLTRGDEDILRGVGSMRWLFNEDDFPISVNSKDLKILGGVRFYIDPLSIIRALRITATDPSAITKSSVLERDTWVIPSATHGFHNNENQLKLVEIDAEAGVILAVESNRERIEVSSVSFPSELPDPTWVGSSIEWANPEDQINLPETIPHAVSALPAQPESPRHLRIWISEDTLEGAYPKFKVGESVRLALHFRNDPAPIASLETTRRGWIEHLGDPIPGPKWPVRFIGDGWSADSFITTPTYSDIEMKGWFSYANDIERNDVRVLRIYGGIGVYNKPERLWQELDNTTDAFQTKDIRLRDTVLDVTVDGAVSPPLQPLRFERGSTHLVDGKLWVLHYYSPVLRCWDLETGHYLGQTFVPVSFQSADSLSFAEQFIHNDDIAWRLVPGAHALSDPQPWSPSSPKPGSKSPLHIPEPWELMSDLTDGLYSLCAYSEYESRIALGRMNAKREIEICPIPSDGISINYATRVGDEYFVNLWQISVTIDSDFHITSLQYHHPAAAPWSWFVSEGVAVNTDENQIFFVEQDSTAEITHLETLPDCSPQIEVHSPSHFTVLMIPHNTNSHTRSLPVPSSISIFQSGQWITTRFETAPGEI</sequence>
<accession>A0AB72VFM0</accession>
<gene>
    <name evidence="1" type="ordered locus">cgR_6143</name>
</gene>
<reference evidence="1" key="1">
    <citation type="journal article" date="2007" name="Microbiology">
        <title>Comparative analysis of the Corynebacterium glutamicum group and complete genome sequence of strain R.</title>
        <authorList>
            <person name="Yukawa H."/>
            <person name="Omumasaba C.A."/>
            <person name="Nonaka H."/>
            <person name="Kos P."/>
            <person name="Okai N."/>
            <person name="Suzuki N."/>
            <person name="Suda M."/>
            <person name="Tsuge Y."/>
            <person name="Watanabe J."/>
            <person name="Ikeda Y."/>
            <person name="Vertes A.A."/>
            <person name="Inui M."/>
        </authorList>
    </citation>
    <scope>NUCLEOTIDE SEQUENCE</scope>
    <source>
        <strain evidence="1">R</strain>
    </source>
</reference>
<evidence type="ECO:0000313" key="1">
    <source>
        <dbReference type="EMBL" id="BAQ21205.1"/>
    </source>
</evidence>
<organism evidence="1">
    <name type="scientific">Corynebacterium glutamicum (strain R)</name>
    <dbReference type="NCBI Taxonomy" id="340322"/>
    <lineage>
        <taxon>Bacteria</taxon>
        <taxon>Bacillati</taxon>
        <taxon>Actinomycetota</taxon>
        <taxon>Actinomycetes</taxon>
        <taxon>Mycobacteriales</taxon>
        <taxon>Corynebacteriaceae</taxon>
        <taxon>Corynebacterium</taxon>
    </lineage>
</organism>
<proteinExistence type="predicted"/>
<name>A0AB72VFM0_CORGB</name>
<protein>
    <submittedName>
        <fullName evidence="1">Uncharacterized protein</fullName>
    </submittedName>
</protein>
<dbReference type="EMBL" id="AP009044">
    <property type="protein sequence ID" value="BAQ21205.1"/>
    <property type="molecule type" value="Genomic_DNA"/>
</dbReference>
<dbReference type="Proteomes" id="UP000006698">
    <property type="component" value="Chromosome"/>
</dbReference>
<dbReference type="AlphaFoldDB" id="A0AB72VFM0"/>
<dbReference type="KEGG" id="cgt:cgR_6143"/>